<dbReference type="SUPFAM" id="SSF57997">
    <property type="entry name" value="Tropomyosin"/>
    <property type="match status" value="1"/>
</dbReference>
<dbReference type="Proteomes" id="UP001210339">
    <property type="component" value="Chromosome"/>
</dbReference>
<proteinExistence type="predicted"/>
<dbReference type="InterPro" id="IPR036582">
    <property type="entry name" value="Mao_N_sf"/>
</dbReference>
<evidence type="ECO:0000313" key="5">
    <source>
        <dbReference type="Proteomes" id="UP001210339"/>
    </source>
</evidence>
<feature type="compositionally biased region" description="Basic and acidic residues" evidence="1">
    <location>
        <begin position="817"/>
        <end position="826"/>
    </location>
</feature>
<dbReference type="EMBL" id="CP115667">
    <property type="protein sequence ID" value="WBW49325.1"/>
    <property type="molecule type" value="Genomic_DNA"/>
</dbReference>
<dbReference type="PANTHER" id="PTHR23159:SF31">
    <property type="entry name" value="CENTROSOME-ASSOCIATED PROTEIN CEP250 ISOFORM X1"/>
    <property type="match status" value="1"/>
</dbReference>
<feature type="domain" description="Rib" evidence="3">
    <location>
        <begin position="364"/>
        <end position="427"/>
    </location>
</feature>
<name>A0ABY7QRA7_9FIRM</name>
<feature type="domain" description="Rib" evidence="3">
    <location>
        <begin position="272"/>
        <end position="344"/>
    </location>
</feature>
<dbReference type="Pfam" id="PF08428">
    <property type="entry name" value="Rib"/>
    <property type="match status" value="4"/>
</dbReference>
<gene>
    <name evidence="4" type="ORF">O6R05_04765</name>
</gene>
<accession>A0ABY7QRA7</accession>
<dbReference type="PANTHER" id="PTHR23159">
    <property type="entry name" value="CENTROSOMAL PROTEIN 2"/>
    <property type="match status" value="1"/>
</dbReference>
<feature type="region of interest" description="Disordered" evidence="1">
    <location>
        <begin position="817"/>
        <end position="847"/>
    </location>
</feature>
<dbReference type="InterPro" id="IPR059115">
    <property type="entry name" value="Rib"/>
</dbReference>
<dbReference type="CDD" id="cd00176">
    <property type="entry name" value="SPEC"/>
    <property type="match status" value="1"/>
</dbReference>
<reference evidence="4 5" key="1">
    <citation type="submission" date="2023-01" db="EMBL/GenBank/DDBJ databases">
        <authorList>
            <person name="Lee S.H."/>
            <person name="Jung H.S."/>
            <person name="Yun J.U."/>
        </authorList>
    </citation>
    <scope>NUCLEOTIDE SEQUENCE [LARGE SCALE GENOMIC DNA]</scope>
    <source>
        <strain evidence="4 5">CBA3646</strain>
    </source>
</reference>
<organism evidence="4 5">
    <name type="scientific">Peptoniphilus equinus</name>
    <dbReference type="NCBI Taxonomy" id="3016343"/>
    <lineage>
        <taxon>Bacteria</taxon>
        <taxon>Bacillati</taxon>
        <taxon>Bacillota</taxon>
        <taxon>Tissierellia</taxon>
        <taxon>Tissierellales</taxon>
        <taxon>Peptoniphilaceae</taxon>
        <taxon>Peptoniphilus</taxon>
    </lineage>
</organism>
<dbReference type="InterPro" id="IPR018159">
    <property type="entry name" value="Spectrin/alpha-actinin"/>
</dbReference>
<sequence length="1170" mass="131605">MENRKNFIRKTAVTLALAQVISVGTPWNSIANFSKIDNKVYAASTMHKWRKFKVNQKTVQKYREVTFPVEFGKKYVENEMVYTNTPEAYIASTKKYTFDENTGKFHVNKADLYEPKLEEALNNKTILSSADTYGGFVIPQDYWSGLRSANLDNMVLADGFDDRASTPEDEIVMDYISNITVVDMGPTKLKDVPYRGPFIDPGPTGSISPNDTVRYYIKIVSKKEAAPYNVVEKSKGDFVEDVTSSNASAYPQSGEQDGFWYEYAGSEVIQNQADTFTPQLTPISVRKGDSVDIVKAITNVPEDAQAEVKTAVDTETPGEKTGVVTITFADTSTKDINVTITVTDWTAMEEIVPIQPIDEKDIVKEEIKVGGTIDLTDNIKNLPETAQVNDVTSPSIDTSKSQETTGTVKITYENGSSIIVTVPVSVINLEADTFTPQLTPISVRKGDGVDIIKAITNVPEDAQAEVKTTVDTETPGEKTGVVTITFSDTSTKDINVTVNVTDWTAMEEIVPIENIIDTIKEEVVAKGENYNVTDNIVAENAKAFEEVGTIDTSKAGQYLAKVKVIFSDGSSRVVNVPVIVLENTDDLEEQIAELKKQINDLQKDLEDAYNTANAEKEALEKQIEEKEKELEDLKTSTDFEKQELQDMIKSLQDKIKSLEDQIAELEDEINQYKEIRDALEIEKQSLEDEIDDLNERIKELEASGGDNEEIIAELQARIEELEVENAMKQDEIDNLENQIFKLEDQLQDALYEKEALENEIADLEEQLKSAEDDNQAKAERIAELEREIELLKEQAQSEDDAKIDEILAKIEELQKQLDEATKAREEAETDTPQEDPNQGLKDKLADLIDEAEREVKRNKDITKDDKRTIEDAIDNGNDTLTDPNADRGDYRDAIRDLEDALEEAKDNAKAEVDKDKLKDAIRDAEKIDLDKLSDRDSRNMNDAIKDAKQVYDAKDSTQKEVDKATDKLKDLMKRLDKNYPNTALDKTSDINKMLASGDKSLSDFIERVRNLLKGDLLTKETISHDKDYTSLKYVFMIDSPKYAEATNKDTLIYQMDVRPFIQNNRTMLPLRYVAYTLGADVTWNDSTRTATFTKNNLTATIQIDHPNTITVNGRYIQMDAPIVMNNDRIFVSLTNISRIFNISNGDVSDRRDDDIEWNSSDNTATIYIAR</sequence>
<protein>
    <submittedName>
        <fullName evidence="4">Rib/alpha-like domain-containing protein</fullName>
    </submittedName>
</protein>
<feature type="domain" description="Copper amine oxidase-like N-terminal" evidence="2">
    <location>
        <begin position="1053"/>
        <end position="1142"/>
    </location>
</feature>
<evidence type="ECO:0000259" key="2">
    <source>
        <dbReference type="Pfam" id="PF07833"/>
    </source>
</evidence>
<dbReference type="Gene3D" id="1.10.287.1490">
    <property type="match status" value="1"/>
</dbReference>
<keyword evidence="5" id="KW-1185">Reference proteome</keyword>
<dbReference type="Gene3D" id="3.30.457.10">
    <property type="entry name" value="Copper amine oxidase-like, N-terminal domain"/>
    <property type="match status" value="1"/>
</dbReference>
<evidence type="ECO:0000256" key="1">
    <source>
        <dbReference type="SAM" id="MobiDB-lite"/>
    </source>
</evidence>
<dbReference type="RefSeq" id="WP_271190857.1">
    <property type="nucleotide sequence ID" value="NZ_CP115667.1"/>
</dbReference>
<feature type="domain" description="Rib" evidence="3">
    <location>
        <begin position="520"/>
        <end position="581"/>
    </location>
</feature>
<evidence type="ECO:0000259" key="3">
    <source>
        <dbReference type="Pfam" id="PF08428"/>
    </source>
</evidence>
<dbReference type="Pfam" id="PF07833">
    <property type="entry name" value="Cu_amine_oxidN1"/>
    <property type="match status" value="1"/>
</dbReference>
<dbReference type="Gene3D" id="1.20.1270.90">
    <property type="entry name" value="AF1782-like"/>
    <property type="match status" value="1"/>
</dbReference>
<feature type="domain" description="Rib" evidence="3">
    <location>
        <begin position="430"/>
        <end position="502"/>
    </location>
</feature>
<evidence type="ECO:0000313" key="4">
    <source>
        <dbReference type="EMBL" id="WBW49325.1"/>
    </source>
</evidence>
<dbReference type="SUPFAM" id="SSF55383">
    <property type="entry name" value="Copper amine oxidase, domain N"/>
    <property type="match status" value="1"/>
</dbReference>
<dbReference type="InterPro" id="IPR012854">
    <property type="entry name" value="Cu_amine_oxidase-like_N"/>
</dbReference>